<feature type="signal peptide" evidence="2">
    <location>
        <begin position="1"/>
        <end position="22"/>
    </location>
</feature>
<feature type="region of interest" description="Disordered" evidence="1">
    <location>
        <begin position="42"/>
        <end position="72"/>
    </location>
</feature>
<gene>
    <name evidence="3" type="ORF">PPTG_21234</name>
</gene>
<proteinExistence type="predicted"/>
<evidence type="ECO:0000313" key="4">
    <source>
        <dbReference type="Proteomes" id="UP000018817"/>
    </source>
</evidence>
<dbReference type="Proteomes" id="UP000018817">
    <property type="component" value="Unassembled WGS sequence"/>
</dbReference>
<keyword evidence="2" id="KW-0732">Signal</keyword>
<evidence type="ECO:0000256" key="2">
    <source>
        <dbReference type="SAM" id="SignalP"/>
    </source>
</evidence>
<accession>W2R4D3</accession>
<feature type="chain" id="PRO_5004823245" description="RxLR effector protein" evidence="2">
    <location>
        <begin position="23"/>
        <end position="90"/>
    </location>
</feature>
<reference evidence="3 4" key="2">
    <citation type="submission" date="2013-11" db="EMBL/GenBank/DDBJ databases">
        <title>The Genome Sequence of Phytophthora parasitica INRA-310.</title>
        <authorList>
            <consortium name="The Broad Institute Genomics Platform"/>
            <person name="Russ C."/>
            <person name="Tyler B."/>
            <person name="Panabieres F."/>
            <person name="Shan W."/>
            <person name="Tripathy S."/>
            <person name="Grunwald N."/>
            <person name="Machado M."/>
            <person name="Johnson C.S."/>
            <person name="Arredondo F."/>
            <person name="Hong C."/>
            <person name="Coffey M."/>
            <person name="Young S.K."/>
            <person name="Zeng Q."/>
            <person name="Gargeya S."/>
            <person name="Fitzgerald M."/>
            <person name="Abouelleil A."/>
            <person name="Alvarado L."/>
            <person name="Chapman S.B."/>
            <person name="Gainer-Dewar J."/>
            <person name="Goldberg J."/>
            <person name="Griggs A."/>
            <person name="Gujja S."/>
            <person name="Hansen M."/>
            <person name="Howarth C."/>
            <person name="Imamovic A."/>
            <person name="Ireland A."/>
            <person name="Larimer J."/>
            <person name="McCowan C."/>
            <person name="Murphy C."/>
            <person name="Pearson M."/>
            <person name="Poon T.W."/>
            <person name="Priest M."/>
            <person name="Roberts A."/>
            <person name="Saif S."/>
            <person name="Shea T."/>
            <person name="Sykes S."/>
            <person name="Wortman J."/>
            <person name="Nusbaum C."/>
            <person name="Birren B."/>
        </authorList>
    </citation>
    <scope>NUCLEOTIDE SEQUENCE [LARGE SCALE GENOMIC DNA]</scope>
    <source>
        <strain evidence="3 4">INRA-310</strain>
    </source>
</reference>
<dbReference type="AlphaFoldDB" id="W2R4D3"/>
<evidence type="ECO:0000313" key="3">
    <source>
        <dbReference type="EMBL" id="ETN20121.1"/>
    </source>
</evidence>
<name>W2R4D3_PHYN3</name>
<dbReference type="GeneID" id="20189833"/>
<evidence type="ECO:0008006" key="5">
    <source>
        <dbReference type="Google" id="ProtNLM"/>
    </source>
</evidence>
<dbReference type="RefSeq" id="XP_008894735.1">
    <property type="nucleotide sequence ID" value="XM_008896487.1"/>
</dbReference>
<dbReference type="EMBL" id="KI669564">
    <property type="protein sequence ID" value="ETN20121.1"/>
    <property type="molecule type" value="Genomic_DNA"/>
</dbReference>
<sequence>MATDGGSGCSVLLLALALAVEGKERKNKRQCEPNYLTRFIGDTGAARPRGKQARDLKGRSHRLHHGLRRAKASHPRSNFPLYFPAEYSVP</sequence>
<evidence type="ECO:0000256" key="1">
    <source>
        <dbReference type="SAM" id="MobiDB-lite"/>
    </source>
</evidence>
<reference evidence="4" key="1">
    <citation type="submission" date="2011-12" db="EMBL/GenBank/DDBJ databases">
        <authorList>
            <consortium name="The Broad Institute Genome Sequencing Platform"/>
            <person name="Russ C."/>
            <person name="Tyler B."/>
            <person name="Panabieres F."/>
            <person name="Shan W."/>
            <person name="Tripathy S."/>
            <person name="Grunwald N."/>
            <person name="Machado M."/>
            <person name="Young S.K."/>
            <person name="Zeng Q."/>
            <person name="Gargeya S."/>
            <person name="Fitzgerald M."/>
            <person name="Haas B."/>
            <person name="Abouelleil A."/>
            <person name="Alvarado L."/>
            <person name="Arachchi H.M."/>
            <person name="Berlin A."/>
            <person name="Chapman S.B."/>
            <person name="Gearin G."/>
            <person name="Goldberg J."/>
            <person name="Griggs A."/>
            <person name="Gujja S."/>
            <person name="Hansen M."/>
            <person name="Heiman D."/>
            <person name="Howarth C."/>
            <person name="Larimer J."/>
            <person name="Lui A."/>
            <person name="MacDonald P.J.P."/>
            <person name="McCowen C."/>
            <person name="Montmayeur A."/>
            <person name="Murphy C."/>
            <person name="Neiman D."/>
            <person name="Pearson M."/>
            <person name="Priest M."/>
            <person name="Roberts A."/>
            <person name="Saif S."/>
            <person name="Shea T."/>
            <person name="Sisk P."/>
            <person name="Stolte C."/>
            <person name="Sykes S."/>
            <person name="Wortman J."/>
            <person name="Nusbaum C."/>
            <person name="Birren B."/>
        </authorList>
    </citation>
    <scope>NUCLEOTIDE SEQUENCE [LARGE SCALE GENOMIC DNA]</scope>
    <source>
        <strain evidence="4">INRA-310</strain>
    </source>
</reference>
<protein>
    <recommendedName>
        <fullName evidence="5">RxLR effector protein</fullName>
    </recommendedName>
</protein>
<dbReference type="VEuPathDB" id="FungiDB:PPTG_21234"/>
<feature type="compositionally biased region" description="Basic residues" evidence="1">
    <location>
        <begin position="59"/>
        <end position="72"/>
    </location>
</feature>
<organism evidence="3 4">
    <name type="scientific">Phytophthora nicotianae (strain INRA-310)</name>
    <name type="common">Phytophthora parasitica</name>
    <dbReference type="NCBI Taxonomy" id="761204"/>
    <lineage>
        <taxon>Eukaryota</taxon>
        <taxon>Sar</taxon>
        <taxon>Stramenopiles</taxon>
        <taxon>Oomycota</taxon>
        <taxon>Peronosporomycetes</taxon>
        <taxon>Peronosporales</taxon>
        <taxon>Peronosporaceae</taxon>
        <taxon>Phytophthora</taxon>
    </lineage>
</organism>